<protein>
    <submittedName>
        <fullName evidence="2">Uncharacterized protein</fullName>
    </submittedName>
</protein>
<gene>
    <name evidence="2" type="ORF">JOE42_003915</name>
</gene>
<sequence length="60" mass="6317">MIMSTPDEKHSEPSGFAEATGPPDFGIVPTRRDSGDDRLADPAEQSATGRDGEPQQSSDA</sequence>
<reference evidence="2 3" key="1">
    <citation type="submission" date="2021-01" db="EMBL/GenBank/DDBJ databases">
        <title>Genomics of switchgrass bacterial isolates.</title>
        <authorList>
            <person name="Shade A."/>
        </authorList>
    </citation>
    <scope>NUCLEOTIDE SEQUENCE [LARGE SCALE GENOMIC DNA]</scope>
    <source>
        <strain evidence="2 3">PvP111</strain>
    </source>
</reference>
<accession>A0ABS2KZ33</accession>
<dbReference type="EMBL" id="JAFBBK010000001">
    <property type="protein sequence ID" value="MBM7417182.1"/>
    <property type="molecule type" value="Genomic_DNA"/>
</dbReference>
<evidence type="ECO:0000256" key="1">
    <source>
        <dbReference type="SAM" id="MobiDB-lite"/>
    </source>
</evidence>
<proteinExistence type="predicted"/>
<feature type="compositionally biased region" description="Basic and acidic residues" evidence="1">
    <location>
        <begin position="1"/>
        <end position="12"/>
    </location>
</feature>
<evidence type="ECO:0000313" key="2">
    <source>
        <dbReference type="EMBL" id="MBM7417182.1"/>
    </source>
</evidence>
<comment type="caution">
    <text evidence="2">The sequence shown here is derived from an EMBL/GenBank/DDBJ whole genome shotgun (WGS) entry which is preliminary data.</text>
</comment>
<organism evidence="2 3">
    <name type="scientific">Rhodococcoides corynebacterioides</name>
    <dbReference type="NCBI Taxonomy" id="53972"/>
    <lineage>
        <taxon>Bacteria</taxon>
        <taxon>Bacillati</taxon>
        <taxon>Actinomycetota</taxon>
        <taxon>Actinomycetes</taxon>
        <taxon>Mycobacteriales</taxon>
        <taxon>Nocardiaceae</taxon>
        <taxon>Rhodococcoides</taxon>
    </lineage>
</organism>
<keyword evidence="3" id="KW-1185">Reference proteome</keyword>
<feature type="compositionally biased region" description="Basic and acidic residues" evidence="1">
    <location>
        <begin position="30"/>
        <end position="41"/>
    </location>
</feature>
<feature type="region of interest" description="Disordered" evidence="1">
    <location>
        <begin position="1"/>
        <end position="60"/>
    </location>
</feature>
<evidence type="ECO:0000313" key="3">
    <source>
        <dbReference type="Proteomes" id="UP000703038"/>
    </source>
</evidence>
<name>A0ABS2KZ33_9NOCA</name>
<dbReference type="Proteomes" id="UP000703038">
    <property type="component" value="Unassembled WGS sequence"/>
</dbReference>